<gene>
    <name evidence="2" type="ORF">CSSPJE1EN1_LOCUS10441</name>
</gene>
<sequence>MALFSTRSLRELLLLVMMVVCVLVLLSCMNASVAEARPLVSLGSNGKALTSWDMEDLSLEQQERILTLGRKLDLVTRHLL</sequence>
<name>A0ABP0WDN3_9BRYO</name>
<reference evidence="2" key="1">
    <citation type="submission" date="2024-02" db="EMBL/GenBank/DDBJ databases">
        <authorList>
            <consortium name="ELIXIR-Norway"/>
            <consortium name="Elixir Norway"/>
        </authorList>
    </citation>
    <scope>NUCLEOTIDE SEQUENCE</scope>
</reference>
<keyword evidence="3" id="KW-1185">Reference proteome</keyword>
<dbReference type="Proteomes" id="UP001497444">
    <property type="component" value="Chromosome 17"/>
</dbReference>
<feature type="signal peptide" evidence="1">
    <location>
        <begin position="1"/>
        <end position="36"/>
    </location>
</feature>
<dbReference type="EMBL" id="OZ020112">
    <property type="protein sequence ID" value="CAK9264963.1"/>
    <property type="molecule type" value="Genomic_DNA"/>
</dbReference>
<dbReference type="PROSITE" id="PS51257">
    <property type="entry name" value="PROKAR_LIPOPROTEIN"/>
    <property type="match status" value="1"/>
</dbReference>
<evidence type="ECO:0000313" key="2">
    <source>
        <dbReference type="EMBL" id="CAK9264963.1"/>
    </source>
</evidence>
<proteinExistence type="predicted"/>
<organism evidence="2 3">
    <name type="scientific">Sphagnum jensenii</name>
    <dbReference type="NCBI Taxonomy" id="128206"/>
    <lineage>
        <taxon>Eukaryota</taxon>
        <taxon>Viridiplantae</taxon>
        <taxon>Streptophyta</taxon>
        <taxon>Embryophyta</taxon>
        <taxon>Bryophyta</taxon>
        <taxon>Sphagnophytina</taxon>
        <taxon>Sphagnopsida</taxon>
        <taxon>Sphagnales</taxon>
        <taxon>Sphagnaceae</taxon>
        <taxon>Sphagnum</taxon>
    </lineage>
</organism>
<accession>A0ABP0WDN3</accession>
<evidence type="ECO:0000256" key="1">
    <source>
        <dbReference type="SAM" id="SignalP"/>
    </source>
</evidence>
<protein>
    <submittedName>
        <fullName evidence="2">Uncharacterized protein</fullName>
    </submittedName>
</protein>
<evidence type="ECO:0000313" key="3">
    <source>
        <dbReference type="Proteomes" id="UP001497444"/>
    </source>
</evidence>
<keyword evidence="1" id="KW-0732">Signal</keyword>
<feature type="chain" id="PRO_5045082315" evidence="1">
    <location>
        <begin position="37"/>
        <end position="80"/>
    </location>
</feature>